<dbReference type="Proteomes" id="UP001500668">
    <property type="component" value="Unassembled WGS sequence"/>
</dbReference>
<evidence type="ECO:0000313" key="1">
    <source>
        <dbReference type="EMBL" id="GAA0612088.1"/>
    </source>
</evidence>
<keyword evidence="2" id="KW-1185">Reference proteome</keyword>
<accession>A0ABN1GI93</accession>
<reference evidence="1 2" key="1">
    <citation type="journal article" date="2019" name="Int. J. Syst. Evol. Microbiol.">
        <title>The Global Catalogue of Microorganisms (GCM) 10K type strain sequencing project: providing services to taxonomists for standard genome sequencing and annotation.</title>
        <authorList>
            <consortium name="The Broad Institute Genomics Platform"/>
            <consortium name="The Broad Institute Genome Sequencing Center for Infectious Disease"/>
            <person name="Wu L."/>
            <person name="Ma J."/>
        </authorList>
    </citation>
    <scope>NUCLEOTIDE SEQUENCE [LARGE SCALE GENOMIC DNA]</scope>
    <source>
        <strain evidence="1 2">JCM 5067</strain>
    </source>
</reference>
<name>A0ABN1GI93_9ACTN</name>
<protein>
    <submittedName>
        <fullName evidence="1">Uncharacterized protein</fullName>
    </submittedName>
</protein>
<organism evidence="1 2">
    <name type="scientific">Streptomyces crystallinus</name>
    <dbReference type="NCBI Taxonomy" id="68191"/>
    <lineage>
        <taxon>Bacteria</taxon>
        <taxon>Bacillati</taxon>
        <taxon>Actinomycetota</taxon>
        <taxon>Actinomycetes</taxon>
        <taxon>Kitasatosporales</taxon>
        <taxon>Streptomycetaceae</taxon>
        <taxon>Streptomyces</taxon>
    </lineage>
</organism>
<sequence>MSFSYTGVSSEDETINQTVSIHNTYRRSVVTLLSFTALDRAHQPMPQVKVTTVFGSDRGTLVSPYGYSYDILRFSGPGQHEVADVQVKVDKVVAAAPRVVAGEPVTTQALDDAGRDISRFERFSKVRLTNPNTWPVYVRVSYLVYDQPPKGQSQQVISATPIGGLTRVPSHGTTTIEVKGEAATAVARNSEGPAVSIKAYDSQ</sequence>
<comment type="caution">
    <text evidence="1">The sequence shown here is derived from an EMBL/GenBank/DDBJ whole genome shotgun (WGS) entry which is preliminary data.</text>
</comment>
<dbReference type="EMBL" id="BAAACA010000034">
    <property type="protein sequence ID" value="GAA0612088.1"/>
    <property type="molecule type" value="Genomic_DNA"/>
</dbReference>
<gene>
    <name evidence="1" type="ORF">GCM10010394_47380</name>
</gene>
<evidence type="ECO:0000313" key="2">
    <source>
        <dbReference type="Proteomes" id="UP001500668"/>
    </source>
</evidence>
<proteinExistence type="predicted"/>